<evidence type="ECO:0000256" key="1">
    <source>
        <dbReference type="ARBA" id="ARBA00004141"/>
    </source>
</evidence>
<keyword evidence="3 5" id="KW-1133">Transmembrane helix</keyword>
<dbReference type="GO" id="GO:0140359">
    <property type="term" value="F:ABC-type transporter activity"/>
    <property type="evidence" value="ECO:0007669"/>
    <property type="project" value="InterPro"/>
</dbReference>
<keyword evidence="8" id="KW-1185">Reference proteome</keyword>
<feature type="transmembrane region" description="Helical" evidence="5">
    <location>
        <begin position="125"/>
        <end position="148"/>
    </location>
</feature>
<evidence type="ECO:0000313" key="7">
    <source>
        <dbReference type="EMBL" id="MST87270.1"/>
    </source>
</evidence>
<name>A0A6A8MEQ5_9LACO</name>
<evidence type="ECO:0000256" key="2">
    <source>
        <dbReference type="ARBA" id="ARBA00022692"/>
    </source>
</evidence>
<dbReference type="Pfam" id="PF01061">
    <property type="entry name" value="ABC2_membrane"/>
    <property type="match status" value="1"/>
</dbReference>
<dbReference type="GO" id="GO:0016020">
    <property type="term" value="C:membrane"/>
    <property type="evidence" value="ECO:0007669"/>
    <property type="project" value="UniProtKB-SubCell"/>
</dbReference>
<dbReference type="Proteomes" id="UP000438120">
    <property type="component" value="Unassembled WGS sequence"/>
</dbReference>
<proteinExistence type="predicted"/>
<feature type="transmembrane region" description="Helical" evidence="5">
    <location>
        <begin position="285"/>
        <end position="304"/>
    </location>
</feature>
<dbReference type="AlphaFoldDB" id="A0A6A8MEQ5"/>
<evidence type="ECO:0000259" key="6">
    <source>
        <dbReference type="Pfam" id="PF01061"/>
    </source>
</evidence>
<protein>
    <submittedName>
        <fullName evidence="7">ABC transporter permease</fullName>
    </submittedName>
</protein>
<feature type="domain" description="ABC-2 type transporter transmembrane" evidence="6">
    <location>
        <begin position="44"/>
        <end position="239"/>
    </location>
</feature>
<dbReference type="OrthoDB" id="3227969at2"/>
<evidence type="ECO:0000313" key="8">
    <source>
        <dbReference type="Proteomes" id="UP000438120"/>
    </source>
</evidence>
<sequence length="313" mass="35218">MKPAWALKTSAGSTRTWNKKNRLFGEKWKQSKMLNQLNLYTHMWFGRKKTVLLSLLFPVATMAVVVWIAGKNMFVNFEDTKSASFIIVCAAIWCGLFNSIQTIVSDRHDTVLDLRSTNAFCYTGARAILQTGLVLVQSLIITLSYTLVKLNYGHDLPKSGIIFGSVWFEFFVSIFLIMWSSDMMGLMVSGLVKDKSAANTLAPYILIFELIFSGLFFDMSGLADKFSYLMISRWGMQAVGSTSRLNSLESKLQLEHSHLLPEVIKLVKHKPEAAYKATAAHLQQTWLILFAFGLAFFLVTLLLVSRIKKAAKA</sequence>
<dbReference type="InterPro" id="IPR013525">
    <property type="entry name" value="ABC2_TM"/>
</dbReference>
<gene>
    <name evidence="7" type="ORF">FYJ62_06385</name>
</gene>
<dbReference type="EMBL" id="VUMX01000015">
    <property type="protein sequence ID" value="MST87270.1"/>
    <property type="molecule type" value="Genomic_DNA"/>
</dbReference>
<keyword evidence="4 5" id="KW-0472">Membrane</keyword>
<feature type="transmembrane region" description="Helical" evidence="5">
    <location>
        <begin position="201"/>
        <end position="223"/>
    </location>
</feature>
<keyword evidence="2 5" id="KW-0812">Transmembrane</keyword>
<comment type="subcellular location">
    <subcellularLocation>
        <location evidence="1">Membrane</location>
        <topology evidence="1">Multi-pass membrane protein</topology>
    </subcellularLocation>
</comment>
<feature type="transmembrane region" description="Helical" evidence="5">
    <location>
        <begin position="82"/>
        <end position="104"/>
    </location>
</feature>
<feature type="transmembrane region" description="Helical" evidence="5">
    <location>
        <begin position="51"/>
        <end position="70"/>
    </location>
</feature>
<comment type="caution">
    <text evidence="7">The sequence shown here is derived from an EMBL/GenBank/DDBJ whole genome shotgun (WGS) entry which is preliminary data.</text>
</comment>
<evidence type="ECO:0000256" key="5">
    <source>
        <dbReference type="SAM" id="Phobius"/>
    </source>
</evidence>
<evidence type="ECO:0000256" key="3">
    <source>
        <dbReference type="ARBA" id="ARBA00022989"/>
    </source>
</evidence>
<organism evidence="7 8">
    <name type="scientific">Lactobacillus porci</name>
    <dbReference type="NCBI Taxonomy" id="2012477"/>
    <lineage>
        <taxon>Bacteria</taxon>
        <taxon>Bacillati</taxon>
        <taxon>Bacillota</taxon>
        <taxon>Bacilli</taxon>
        <taxon>Lactobacillales</taxon>
        <taxon>Lactobacillaceae</taxon>
        <taxon>Lactobacillus</taxon>
    </lineage>
</organism>
<accession>A0A6A8MEQ5</accession>
<reference evidence="7 8" key="1">
    <citation type="submission" date="2019-08" db="EMBL/GenBank/DDBJ databases">
        <title>In-depth cultivation of the pig gut microbiome towards novel bacterial diversity and tailored functional studies.</title>
        <authorList>
            <person name="Wylensek D."/>
            <person name="Hitch T.C.A."/>
            <person name="Clavel T."/>
        </authorList>
    </citation>
    <scope>NUCLEOTIDE SEQUENCE [LARGE SCALE GENOMIC DNA]</scope>
    <source>
        <strain evidence="7 8">Bifido-178-WT-2B</strain>
    </source>
</reference>
<feature type="transmembrane region" description="Helical" evidence="5">
    <location>
        <begin position="160"/>
        <end position="180"/>
    </location>
</feature>
<evidence type="ECO:0000256" key="4">
    <source>
        <dbReference type="ARBA" id="ARBA00023136"/>
    </source>
</evidence>